<keyword evidence="4" id="KW-1185">Reference proteome</keyword>
<proteinExistence type="predicted"/>
<dbReference type="EMBL" id="FOFZ01000007">
    <property type="protein sequence ID" value="SER12873.1"/>
    <property type="molecule type" value="Genomic_DNA"/>
</dbReference>
<accession>A0A1H9LPS3</accession>
<evidence type="ECO:0000256" key="1">
    <source>
        <dbReference type="SAM" id="MobiDB-lite"/>
    </source>
</evidence>
<feature type="transmembrane region" description="Helical" evidence="2">
    <location>
        <begin position="156"/>
        <end position="174"/>
    </location>
</feature>
<name>A0A1H9LPS3_FLAFI</name>
<gene>
    <name evidence="3" type="ORF">SAMN05444355_10781</name>
</gene>
<dbReference type="RefSeq" id="WP_074723469.1">
    <property type="nucleotide sequence ID" value="NZ_CBCRVS010000005.1"/>
</dbReference>
<evidence type="ECO:0000256" key="2">
    <source>
        <dbReference type="SAM" id="Phobius"/>
    </source>
</evidence>
<keyword evidence="2" id="KW-0472">Membrane</keyword>
<keyword evidence="2" id="KW-0812">Transmembrane</keyword>
<reference evidence="4" key="1">
    <citation type="submission" date="2016-10" db="EMBL/GenBank/DDBJ databases">
        <authorList>
            <person name="Varghese N."/>
            <person name="Submissions S."/>
        </authorList>
    </citation>
    <scope>NUCLEOTIDE SEQUENCE [LARGE SCALE GENOMIC DNA]</scope>
    <source>
        <strain evidence="4">DSM 15719</strain>
    </source>
</reference>
<keyword evidence="2" id="KW-1133">Transmembrane helix</keyword>
<feature type="region of interest" description="Disordered" evidence="1">
    <location>
        <begin position="103"/>
        <end position="126"/>
    </location>
</feature>
<feature type="compositionally biased region" description="Basic and acidic residues" evidence="1">
    <location>
        <begin position="109"/>
        <end position="126"/>
    </location>
</feature>
<sequence>MKKLLCIIVLALCLGCKTKTVTLEKTSEIENNSYQKHFDSLVQLVTKSQLDYSKSQSLVNRNLFLQSVPVLDSIGNRKPLIYKHFIDGKLAEEIYLEGGELTQSNETKQSNESEHKDELKSEKGRFESDVGIDAASEKATKKKAKKAETKGFQAGFYVWLFAIIIALVVLGWLAKKFKLTERLKTVFKPSGG</sequence>
<dbReference type="Proteomes" id="UP000183658">
    <property type="component" value="Unassembled WGS sequence"/>
</dbReference>
<dbReference type="OrthoDB" id="1358058at2"/>
<dbReference type="AlphaFoldDB" id="A0A1H9LPS3"/>
<protein>
    <submittedName>
        <fullName evidence="3">Uncharacterized protein</fullName>
    </submittedName>
</protein>
<evidence type="ECO:0000313" key="4">
    <source>
        <dbReference type="Proteomes" id="UP000183658"/>
    </source>
</evidence>
<evidence type="ECO:0000313" key="3">
    <source>
        <dbReference type="EMBL" id="SER12873.1"/>
    </source>
</evidence>
<organism evidence="3 4">
    <name type="scientific">Flavobacterium frigoris</name>
    <dbReference type="NCBI Taxonomy" id="229204"/>
    <lineage>
        <taxon>Bacteria</taxon>
        <taxon>Pseudomonadati</taxon>
        <taxon>Bacteroidota</taxon>
        <taxon>Flavobacteriia</taxon>
        <taxon>Flavobacteriales</taxon>
        <taxon>Flavobacteriaceae</taxon>
        <taxon>Flavobacterium</taxon>
    </lineage>
</organism>